<dbReference type="SUPFAM" id="SSF53756">
    <property type="entry name" value="UDP-Glycosyltransferase/glycogen phosphorylase"/>
    <property type="match status" value="1"/>
</dbReference>
<dbReference type="Gene3D" id="3.40.50.2000">
    <property type="entry name" value="Glycogen Phosphorylase B"/>
    <property type="match status" value="1"/>
</dbReference>
<dbReference type="InterPro" id="IPR055259">
    <property type="entry name" value="YkvP/CgeB_Glyco_trans-like"/>
</dbReference>
<name>A0A7X6KS54_9CELL</name>
<sequence>MSTRPAPTRLLHLTRMPPSPSGVAAYAAVFRHALAEIAPTTTVELPPDPAASQSFPLARRLVRRLRRPLADPGTVLVVEQAGRGLAEFWAAWWLTRRGARVWLMVHDVPALSGGAFFSRTLDRRGGRRLAALLSGTLGRRAERDLLQRVERVCCLSPAGAEALTAAHRLTRPVEPVPHVAVPPPLVPAAVAARRAILVPGYVAAAEDVLPLLPVLAALPTDWRLLVGACPDDAGAVLARAAAGLGVADRVELLGFTDEAGVRAAFARAAVVVRWRHSGWSGAAGRYAVSGPLIAAFANAGAVLTNDDRGAAHLLPRAGATLVRDADDLGPALAALVADDAERLRRARAGRALVESEHTPAAVAALLRGGA</sequence>
<gene>
    <name evidence="2" type="ORF">HGA03_00995</name>
</gene>
<protein>
    <recommendedName>
        <fullName evidence="1">Spore protein YkvP/CgeB glycosyl transferase-like domain-containing protein</fullName>
    </recommendedName>
</protein>
<proteinExistence type="predicted"/>
<comment type="caution">
    <text evidence="2">The sequence shown here is derived from an EMBL/GenBank/DDBJ whole genome shotgun (WGS) entry which is preliminary data.</text>
</comment>
<organism evidence="2 3">
    <name type="scientific">Cellulomonas denverensis</name>
    <dbReference type="NCBI Taxonomy" id="264297"/>
    <lineage>
        <taxon>Bacteria</taxon>
        <taxon>Bacillati</taxon>
        <taxon>Actinomycetota</taxon>
        <taxon>Actinomycetes</taxon>
        <taxon>Micrococcales</taxon>
        <taxon>Cellulomonadaceae</taxon>
        <taxon>Cellulomonas</taxon>
    </lineage>
</organism>
<reference evidence="2 3" key="1">
    <citation type="submission" date="2020-04" db="EMBL/GenBank/DDBJ databases">
        <title>MicrobeNet Type strains.</title>
        <authorList>
            <person name="Nicholson A.C."/>
        </authorList>
    </citation>
    <scope>NUCLEOTIDE SEQUENCE [LARGE SCALE GENOMIC DNA]</scope>
    <source>
        <strain evidence="2 3">ATCC BAA-788</strain>
    </source>
</reference>
<dbReference type="AlphaFoldDB" id="A0A7X6KS54"/>
<keyword evidence="3" id="KW-1185">Reference proteome</keyword>
<dbReference type="EMBL" id="JAAXOX010000001">
    <property type="protein sequence ID" value="NKY21239.1"/>
    <property type="molecule type" value="Genomic_DNA"/>
</dbReference>
<dbReference type="RefSeq" id="WP_168628355.1">
    <property type="nucleotide sequence ID" value="NZ_BONL01000003.1"/>
</dbReference>
<evidence type="ECO:0000259" key="1">
    <source>
        <dbReference type="Pfam" id="PF13524"/>
    </source>
</evidence>
<dbReference type="Pfam" id="PF13524">
    <property type="entry name" value="Glyco_trans_1_2"/>
    <property type="match status" value="1"/>
</dbReference>
<evidence type="ECO:0000313" key="2">
    <source>
        <dbReference type="EMBL" id="NKY21239.1"/>
    </source>
</evidence>
<feature type="domain" description="Spore protein YkvP/CgeB glycosyl transferase-like" evidence="1">
    <location>
        <begin position="249"/>
        <end position="365"/>
    </location>
</feature>
<accession>A0A7X6KS54</accession>
<evidence type="ECO:0000313" key="3">
    <source>
        <dbReference type="Proteomes" id="UP000581206"/>
    </source>
</evidence>
<dbReference type="Proteomes" id="UP000581206">
    <property type="component" value="Unassembled WGS sequence"/>
</dbReference>